<evidence type="ECO:0000313" key="6">
    <source>
        <dbReference type="EMBL" id="CAI9537390.1"/>
    </source>
</evidence>
<dbReference type="InterPro" id="IPR018114">
    <property type="entry name" value="TRYPSIN_HIS"/>
</dbReference>
<dbReference type="PANTHER" id="PTHR24252">
    <property type="entry name" value="ACROSIN-RELATED"/>
    <property type="match status" value="1"/>
</dbReference>
<dbReference type="InterPro" id="IPR043504">
    <property type="entry name" value="Peptidase_S1_PA_chymotrypsin"/>
</dbReference>
<comment type="caution">
    <text evidence="6">The sequence shown here is derived from an EMBL/GenBank/DDBJ whole genome shotgun (WGS) entry which is preliminary data.</text>
</comment>
<evidence type="ECO:0000256" key="2">
    <source>
        <dbReference type="ARBA" id="ARBA00022801"/>
    </source>
</evidence>
<keyword evidence="1" id="KW-0645">Protease</keyword>
<feature type="non-terminal residue" evidence="6">
    <location>
        <position position="1"/>
    </location>
</feature>
<dbReference type="SMART" id="SM00020">
    <property type="entry name" value="Tryp_SPc"/>
    <property type="match status" value="1"/>
</dbReference>
<gene>
    <name evidence="6" type="ORF">SPARVUS_LOCUS1206468</name>
</gene>
<dbReference type="InterPro" id="IPR001314">
    <property type="entry name" value="Peptidase_S1A"/>
</dbReference>
<evidence type="ECO:0000256" key="4">
    <source>
        <dbReference type="ARBA" id="ARBA00023157"/>
    </source>
</evidence>
<keyword evidence="3" id="KW-0720">Serine protease</keyword>
<protein>
    <recommendedName>
        <fullName evidence="5">Peptidase S1 domain-containing protein</fullName>
    </recommendedName>
</protein>
<evidence type="ECO:0000256" key="3">
    <source>
        <dbReference type="ARBA" id="ARBA00022825"/>
    </source>
</evidence>
<organism evidence="6 7">
    <name type="scientific">Staurois parvus</name>
    <dbReference type="NCBI Taxonomy" id="386267"/>
    <lineage>
        <taxon>Eukaryota</taxon>
        <taxon>Metazoa</taxon>
        <taxon>Chordata</taxon>
        <taxon>Craniata</taxon>
        <taxon>Vertebrata</taxon>
        <taxon>Euteleostomi</taxon>
        <taxon>Amphibia</taxon>
        <taxon>Batrachia</taxon>
        <taxon>Anura</taxon>
        <taxon>Neobatrachia</taxon>
        <taxon>Ranoidea</taxon>
        <taxon>Ranidae</taxon>
        <taxon>Staurois</taxon>
    </lineage>
</organism>
<keyword evidence="2" id="KW-0378">Hydrolase</keyword>
<dbReference type="SUPFAM" id="SSF50494">
    <property type="entry name" value="Trypsin-like serine proteases"/>
    <property type="match status" value="1"/>
</dbReference>
<sequence>ENIHLDDHSDDIVPVTVDPNVRIVGGTDSLKGEFPWQVQFINRDREGFCGGSIVNEKWIVTAAHCFIKISLGHFSVVAGEHNTADKEGTEQYLEVARIINHPTYNISKNKYNNDIALVELEKPMVLNDYARPICIGYKDFTDRLLKIIPHSWVTGWGNLRYRGRPTVKLQKLAVPYVDRATCKKSSQYILCPQLCSVLALLMKKRMHARGTVVVLTPLISEILGFLQELQAGETNVHRKTNMEFTPESPDSLTGY</sequence>
<name>A0ABN9AQC1_9NEOB</name>
<evidence type="ECO:0000256" key="1">
    <source>
        <dbReference type="ARBA" id="ARBA00022670"/>
    </source>
</evidence>
<dbReference type="Gene3D" id="2.40.10.10">
    <property type="entry name" value="Trypsin-like serine proteases"/>
    <property type="match status" value="2"/>
</dbReference>
<dbReference type="CDD" id="cd00190">
    <property type="entry name" value="Tryp_SPc"/>
    <property type="match status" value="1"/>
</dbReference>
<accession>A0ABN9AQC1</accession>
<evidence type="ECO:0000259" key="5">
    <source>
        <dbReference type="PROSITE" id="PS50240"/>
    </source>
</evidence>
<reference evidence="6" key="1">
    <citation type="submission" date="2023-05" db="EMBL/GenBank/DDBJ databases">
        <authorList>
            <person name="Stuckert A."/>
        </authorList>
    </citation>
    <scope>NUCLEOTIDE SEQUENCE</scope>
</reference>
<dbReference type="PRINTS" id="PR00722">
    <property type="entry name" value="CHYMOTRYPSIN"/>
</dbReference>
<evidence type="ECO:0000313" key="7">
    <source>
        <dbReference type="Proteomes" id="UP001162483"/>
    </source>
</evidence>
<dbReference type="InterPro" id="IPR009003">
    <property type="entry name" value="Peptidase_S1_PA"/>
</dbReference>
<feature type="domain" description="Peptidase S1" evidence="5">
    <location>
        <begin position="23"/>
        <end position="191"/>
    </location>
</feature>
<keyword evidence="4" id="KW-1015">Disulfide bond</keyword>
<dbReference type="PROSITE" id="PS50240">
    <property type="entry name" value="TRYPSIN_DOM"/>
    <property type="match status" value="1"/>
</dbReference>
<dbReference type="EMBL" id="CATNWA010000565">
    <property type="protein sequence ID" value="CAI9537390.1"/>
    <property type="molecule type" value="Genomic_DNA"/>
</dbReference>
<keyword evidence="7" id="KW-1185">Reference proteome</keyword>
<dbReference type="Pfam" id="PF00089">
    <property type="entry name" value="Trypsin"/>
    <property type="match status" value="1"/>
</dbReference>
<dbReference type="PROSITE" id="PS00134">
    <property type="entry name" value="TRYPSIN_HIS"/>
    <property type="match status" value="1"/>
</dbReference>
<dbReference type="InterPro" id="IPR001254">
    <property type="entry name" value="Trypsin_dom"/>
</dbReference>
<proteinExistence type="predicted"/>
<dbReference type="PANTHER" id="PTHR24252:SF7">
    <property type="entry name" value="HYALIN"/>
    <property type="match status" value="1"/>
</dbReference>
<dbReference type="Proteomes" id="UP001162483">
    <property type="component" value="Unassembled WGS sequence"/>
</dbReference>